<dbReference type="Pfam" id="PF21672">
    <property type="entry name" value="COMM_HN"/>
    <property type="match status" value="1"/>
</dbReference>
<comment type="function">
    <text evidence="2">Scaffold protein in the commander complex that is essential for endosomal recycling of transmembrane cargos; the commander complex is composed of the CCC subcomplex and the retriever subcomplex.</text>
</comment>
<feature type="compositionally biased region" description="Basic and acidic residues" evidence="4">
    <location>
        <begin position="308"/>
        <end position="326"/>
    </location>
</feature>
<name>A0A2P6NH92_9EUKA</name>
<evidence type="ECO:0000313" key="6">
    <source>
        <dbReference type="EMBL" id="PRP83325.1"/>
    </source>
</evidence>
<dbReference type="EMBL" id="MDYQ01000084">
    <property type="protein sequence ID" value="PRP83325.1"/>
    <property type="molecule type" value="Genomic_DNA"/>
</dbReference>
<comment type="caution">
    <text evidence="6">The sequence shown here is derived from an EMBL/GenBank/DDBJ whole genome shotgun (WGS) entry which is preliminary data.</text>
</comment>
<dbReference type="InterPro" id="IPR037355">
    <property type="entry name" value="COMMD3"/>
</dbReference>
<dbReference type="OrthoDB" id="1917519at2759"/>
<keyword evidence="7" id="KW-1185">Reference proteome</keyword>
<feature type="region of interest" description="Disordered" evidence="4">
    <location>
        <begin position="302"/>
        <end position="326"/>
    </location>
</feature>
<protein>
    <recommendedName>
        <fullName evidence="1">COMM domain-containing protein 3</fullName>
    </recommendedName>
</protein>
<dbReference type="Proteomes" id="UP000241769">
    <property type="component" value="Unassembled WGS sequence"/>
</dbReference>
<accession>A0A2P6NH92</accession>
<dbReference type="AlphaFoldDB" id="A0A2P6NH92"/>
<evidence type="ECO:0000256" key="1">
    <source>
        <dbReference type="ARBA" id="ARBA00016548"/>
    </source>
</evidence>
<dbReference type="PANTHER" id="PTHR31159">
    <property type="entry name" value="COMM DOMAIN-CONTAINING PROTEIN 3"/>
    <property type="match status" value="1"/>
</dbReference>
<reference evidence="6 7" key="1">
    <citation type="journal article" date="2018" name="Genome Biol. Evol.">
        <title>Multiple Roots of Fruiting Body Formation in Amoebozoa.</title>
        <authorList>
            <person name="Hillmann F."/>
            <person name="Forbes G."/>
            <person name="Novohradska S."/>
            <person name="Ferling I."/>
            <person name="Riege K."/>
            <person name="Groth M."/>
            <person name="Westermann M."/>
            <person name="Marz M."/>
            <person name="Spaller T."/>
            <person name="Winckler T."/>
            <person name="Schaap P."/>
            <person name="Glockner G."/>
        </authorList>
    </citation>
    <scope>NUCLEOTIDE SEQUENCE [LARGE SCALE GENOMIC DNA]</scope>
    <source>
        <strain evidence="6 7">Jena</strain>
    </source>
</reference>
<dbReference type="Pfam" id="PF07258">
    <property type="entry name" value="COMM_domain"/>
    <property type="match status" value="1"/>
</dbReference>
<comment type="similarity">
    <text evidence="3">Belongs to the COMM domain-containing protein 3 family.</text>
</comment>
<dbReference type="GO" id="GO:0006814">
    <property type="term" value="P:sodium ion transport"/>
    <property type="evidence" value="ECO:0007669"/>
    <property type="project" value="InterPro"/>
</dbReference>
<dbReference type="InParanoid" id="A0A2P6NH92"/>
<dbReference type="PANTHER" id="PTHR31159:SF1">
    <property type="entry name" value="COMM DOMAIN-CONTAINING PROTEIN 3"/>
    <property type="match status" value="1"/>
</dbReference>
<evidence type="ECO:0000259" key="5">
    <source>
        <dbReference type="PROSITE" id="PS51269"/>
    </source>
</evidence>
<evidence type="ECO:0000256" key="2">
    <source>
        <dbReference type="ARBA" id="ARBA00093300"/>
    </source>
</evidence>
<evidence type="ECO:0000256" key="3">
    <source>
        <dbReference type="ARBA" id="ARBA00093469"/>
    </source>
</evidence>
<proteinExistence type="inferred from homology"/>
<gene>
    <name evidence="6" type="ORF">PROFUN_09306</name>
</gene>
<sequence>MISPEVSGMKDCACWCFEQEHECPRAMIGVNRGYIQTVLVRVTRRSCDESHLSLVIHEDQLSLPLLYNTLLHQPILMTHKWRMDASVFLQVSTVTDEPESSELISPAQFVYGILGILCGSDRNSGIEMQDLPQSVVKGVASFSSSKEFPDAAFRELIEGSFGVLLNKSSEEDILGTLEGISFIDLTSIAAPNLSKLDAIDVKRAYGSLVSLILEAAKINADASLVKEVLTQEGVDAKRVETLSKLYNDTRTALRTTLASTTFHLPQVIGVDWRLDYYMKSNTQEKINLPLYTVSIDLDKTTHTTQIQTREEENAEESGRTDASKDKLTFSCNQDQLTDLVTKLRDAVKQLERTHNTL</sequence>
<dbReference type="FunCoup" id="A0A2P6NH92">
    <property type="interactions" value="1"/>
</dbReference>
<organism evidence="6 7">
    <name type="scientific">Planoprotostelium fungivorum</name>
    <dbReference type="NCBI Taxonomy" id="1890364"/>
    <lineage>
        <taxon>Eukaryota</taxon>
        <taxon>Amoebozoa</taxon>
        <taxon>Evosea</taxon>
        <taxon>Variosea</taxon>
        <taxon>Cavosteliida</taxon>
        <taxon>Cavosteliaceae</taxon>
        <taxon>Planoprotostelium</taxon>
    </lineage>
</organism>
<feature type="domain" description="COMM" evidence="5">
    <location>
        <begin position="266"/>
        <end position="354"/>
    </location>
</feature>
<evidence type="ECO:0000256" key="4">
    <source>
        <dbReference type="SAM" id="MobiDB-lite"/>
    </source>
</evidence>
<evidence type="ECO:0000313" key="7">
    <source>
        <dbReference type="Proteomes" id="UP000241769"/>
    </source>
</evidence>
<dbReference type="PROSITE" id="PS51269">
    <property type="entry name" value="COMM"/>
    <property type="match status" value="1"/>
</dbReference>
<dbReference type="STRING" id="1890364.A0A2P6NH92"/>
<dbReference type="InterPro" id="IPR017920">
    <property type="entry name" value="COMM"/>
</dbReference>